<evidence type="ECO:0000256" key="2">
    <source>
        <dbReference type="ARBA" id="ARBA00022801"/>
    </source>
</evidence>
<sequence>MVRYPKPLQAGDTIAVTAPSAGCEPRHQGRLDFALKWLRDKGFEVIEGNCLRGGTQVSAPVAERAAELNAFLTDASISAVVPPWGGETSIDLIDLLDYDAIRAAEPTWLVGFSDTSTQLLALTLRTGLATLHGHNLMDTPYDLPQGLAPWWVAAATPAGGTFTQRAATHRRPPGFDDWEKDPTPTTMPLNVPTSWKVLHGPSSLEISGRLIGGCVEVLSPLAGTAYGDVRAFGQQHASDGLLVYLEVCEQGAYDVARALHGMRLAGWFDNANAVLLGRTSARDAQYMSQHDAAIDALARLDIPIIADMDFGHVPPYMSFVNGGLATVTVDAGRRKISQTLR</sequence>
<dbReference type="Gene3D" id="3.40.50.10740">
    <property type="entry name" value="Class I glutamine amidotransferase-like"/>
    <property type="match status" value="1"/>
</dbReference>
<dbReference type="Proteomes" id="UP000320806">
    <property type="component" value="Unassembled WGS sequence"/>
</dbReference>
<evidence type="ECO:0000256" key="1">
    <source>
        <dbReference type="ARBA" id="ARBA00010233"/>
    </source>
</evidence>
<name>A0A542EFF8_9MICO</name>
<dbReference type="PANTHER" id="PTHR30237">
    <property type="entry name" value="MURAMOYLTETRAPEPTIDE CARBOXYPEPTIDASE"/>
    <property type="match status" value="1"/>
</dbReference>
<dbReference type="InterPro" id="IPR027461">
    <property type="entry name" value="Carboxypeptidase_A_C_sf"/>
</dbReference>
<dbReference type="InterPro" id="IPR027478">
    <property type="entry name" value="LdcA_N"/>
</dbReference>
<organism evidence="5 6">
    <name type="scientific">Yimella lutea</name>
    <dbReference type="NCBI Taxonomy" id="587872"/>
    <lineage>
        <taxon>Bacteria</taxon>
        <taxon>Bacillati</taxon>
        <taxon>Actinomycetota</taxon>
        <taxon>Actinomycetes</taxon>
        <taxon>Micrococcales</taxon>
        <taxon>Dermacoccaceae</taxon>
        <taxon>Yimella</taxon>
    </lineage>
</organism>
<feature type="domain" description="LD-carboxypeptidase C-terminal" evidence="4">
    <location>
        <begin position="207"/>
        <end position="327"/>
    </location>
</feature>
<dbReference type="AlphaFoldDB" id="A0A542EFF8"/>
<dbReference type="EMBL" id="VFMO01000001">
    <property type="protein sequence ID" value="TQJ13996.1"/>
    <property type="molecule type" value="Genomic_DNA"/>
</dbReference>
<comment type="caution">
    <text evidence="5">The sequence shown here is derived from an EMBL/GenBank/DDBJ whole genome shotgun (WGS) entry which is preliminary data.</text>
</comment>
<evidence type="ECO:0000313" key="5">
    <source>
        <dbReference type="EMBL" id="TQJ13996.1"/>
    </source>
</evidence>
<evidence type="ECO:0000259" key="3">
    <source>
        <dbReference type="Pfam" id="PF02016"/>
    </source>
</evidence>
<protein>
    <submittedName>
        <fullName evidence="5">Muramoyltetrapeptide carboxypeptidase LdcA involved in peptidoglycan recycling</fullName>
    </submittedName>
</protein>
<dbReference type="Gene3D" id="3.50.30.60">
    <property type="entry name" value="LD-carboxypeptidase A C-terminal domain-like"/>
    <property type="match status" value="1"/>
</dbReference>
<dbReference type="InterPro" id="IPR003507">
    <property type="entry name" value="S66_fam"/>
</dbReference>
<feature type="domain" description="LD-carboxypeptidase N-terminal" evidence="3">
    <location>
        <begin position="14"/>
        <end position="133"/>
    </location>
</feature>
<keyword evidence="5" id="KW-0645">Protease</keyword>
<dbReference type="OrthoDB" id="9807329at2"/>
<dbReference type="SUPFAM" id="SSF52317">
    <property type="entry name" value="Class I glutamine amidotransferase-like"/>
    <property type="match status" value="1"/>
</dbReference>
<dbReference type="PIRSF" id="PIRSF028757">
    <property type="entry name" value="LD-carboxypeptidase"/>
    <property type="match status" value="1"/>
</dbReference>
<proteinExistence type="inferred from homology"/>
<keyword evidence="5" id="KW-0121">Carboxypeptidase</keyword>
<keyword evidence="6" id="KW-1185">Reference proteome</keyword>
<accession>A0A542EFF8</accession>
<dbReference type="Pfam" id="PF17676">
    <property type="entry name" value="Peptidase_S66C"/>
    <property type="match status" value="1"/>
</dbReference>
<evidence type="ECO:0000259" key="4">
    <source>
        <dbReference type="Pfam" id="PF17676"/>
    </source>
</evidence>
<reference evidence="5 6" key="1">
    <citation type="submission" date="2019-06" db="EMBL/GenBank/DDBJ databases">
        <title>Sequencing the genomes of 1000 actinobacteria strains.</title>
        <authorList>
            <person name="Klenk H.-P."/>
        </authorList>
    </citation>
    <scope>NUCLEOTIDE SEQUENCE [LARGE SCALE GENOMIC DNA]</scope>
    <source>
        <strain evidence="5 6">DSM 19828</strain>
    </source>
</reference>
<dbReference type="InterPro" id="IPR029062">
    <property type="entry name" value="Class_I_gatase-like"/>
</dbReference>
<dbReference type="CDD" id="cd07062">
    <property type="entry name" value="Peptidase_S66_mccF_like"/>
    <property type="match status" value="1"/>
</dbReference>
<dbReference type="PANTHER" id="PTHR30237:SF5">
    <property type="entry name" value="CARBOXYPEPTIDASE VC_A0337-RELATED"/>
    <property type="match status" value="1"/>
</dbReference>
<gene>
    <name evidence="5" type="ORF">FB459_1434</name>
</gene>
<keyword evidence="2" id="KW-0378">Hydrolase</keyword>
<evidence type="ECO:0000313" key="6">
    <source>
        <dbReference type="Proteomes" id="UP000320806"/>
    </source>
</evidence>
<dbReference type="InterPro" id="IPR040921">
    <property type="entry name" value="Peptidase_S66C"/>
</dbReference>
<dbReference type="Pfam" id="PF02016">
    <property type="entry name" value="Peptidase_S66"/>
    <property type="match status" value="1"/>
</dbReference>
<dbReference type="InterPro" id="IPR040449">
    <property type="entry name" value="Peptidase_S66_N"/>
</dbReference>
<dbReference type="SUPFAM" id="SSF141986">
    <property type="entry name" value="LD-carboxypeptidase A C-terminal domain-like"/>
    <property type="match status" value="1"/>
</dbReference>
<comment type="similarity">
    <text evidence="1">Belongs to the peptidase S66 family.</text>
</comment>
<dbReference type="GO" id="GO:0004180">
    <property type="term" value="F:carboxypeptidase activity"/>
    <property type="evidence" value="ECO:0007669"/>
    <property type="project" value="UniProtKB-KW"/>
</dbReference>